<proteinExistence type="predicted"/>
<evidence type="ECO:0000313" key="1">
    <source>
        <dbReference type="EMBL" id="GAI54124.1"/>
    </source>
</evidence>
<protein>
    <submittedName>
        <fullName evidence="1">Uncharacterized protein</fullName>
    </submittedName>
</protein>
<dbReference type="EMBL" id="BARV01037764">
    <property type="protein sequence ID" value="GAI54124.1"/>
    <property type="molecule type" value="Genomic_DNA"/>
</dbReference>
<sequence>RKIIELYGQGADEEIERTAKIIKQFKWFELEVKIEEYKKKLKDL</sequence>
<name>X1REW1_9ZZZZ</name>
<gene>
    <name evidence="1" type="ORF">S06H3_58351</name>
</gene>
<comment type="caution">
    <text evidence="1">The sequence shown here is derived from an EMBL/GenBank/DDBJ whole genome shotgun (WGS) entry which is preliminary data.</text>
</comment>
<feature type="non-terminal residue" evidence="1">
    <location>
        <position position="1"/>
    </location>
</feature>
<dbReference type="AlphaFoldDB" id="X1REW1"/>
<organism evidence="1">
    <name type="scientific">marine sediment metagenome</name>
    <dbReference type="NCBI Taxonomy" id="412755"/>
    <lineage>
        <taxon>unclassified sequences</taxon>
        <taxon>metagenomes</taxon>
        <taxon>ecological metagenomes</taxon>
    </lineage>
</organism>
<reference evidence="1" key="1">
    <citation type="journal article" date="2014" name="Front. Microbiol.">
        <title>High frequency of phylogenetically diverse reductive dehalogenase-homologous genes in deep subseafloor sedimentary metagenomes.</title>
        <authorList>
            <person name="Kawai M."/>
            <person name="Futagami T."/>
            <person name="Toyoda A."/>
            <person name="Takaki Y."/>
            <person name="Nishi S."/>
            <person name="Hori S."/>
            <person name="Arai W."/>
            <person name="Tsubouchi T."/>
            <person name="Morono Y."/>
            <person name="Uchiyama I."/>
            <person name="Ito T."/>
            <person name="Fujiyama A."/>
            <person name="Inagaki F."/>
            <person name="Takami H."/>
        </authorList>
    </citation>
    <scope>NUCLEOTIDE SEQUENCE</scope>
    <source>
        <strain evidence="1">Expedition CK06-06</strain>
    </source>
</reference>
<accession>X1REW1</accession>